<evidence type="ECO:0000313" key="2">
    <source>
        <dbReference type="Proteomes" id="UP000319576"/>
    </source>
</evidence>
<sequence>MVSTSPATTYRKLTAYLDQIPGHRRNSRPHPSTLIRWASVGVKLPDGARLRLRAVRLGAKWVTRDDWFAEFVESLTNAYIATDSPAGFRTPGERSDASKAAEAKLKELGL</sequence>
<protein>
    <submittedName>
        <fullName evidence="1">Uncharacterized protein</fullName>
    </submittedName>
</protein>
<name>A0A517XX79_9BACT</name>
<dbReference type="KEGG" id="uli:ETAA1_40850"/>
<keyword evidence="2" id="KW-1185">Reference proteome</keyword>
<dbReference type="AlphaFoldDB" id="A0A517XX79"/>
<dbReference type="EMBL" id="CP036273">
    <property type="protein sequence ID" value="QDU22110.1"/>
    <property type="molecule type" value="Genomic_DNA"/>
</dbReference>
<reference evidence="1 2" key="1">
    <citation type="submission" date="2019-02" db="EMBL/GenBank/DDBJ databases">
        <title>Deep-cultivation of Planctomycetes and their phenomic and genomic characterization uncovers novel biology.</title>
        <authorList>
            <person name="Wiegand S."/>
            <person name="Jogler M."/>
            <person name="Boedeker C."/>
            <person name="Pinto D."/>
            <person name="Vollmers J."/>
            <person name="Rivas-Marin E."/>
            <person name="Kohn T."/>
            <person name="Peeters S.H."/>
            <person name="Heuer A."/>
            <person name="Rast P."/>
            <person name="Oberbeckmann S."/>
            <person name="Bunk B."/>
            <person name="Jeske O."/>
            <person name="Meyerdierks A."/>
            <person name="Storesund J.E."/>
            <person name="Kallscheuer N."/>
            <person name="Luecker S."/>
            <person name="Lage O.M."/>
            <person name="Pohl T."/>
            <person name="Merkel B.J."/>
            <person name="Hornburger P."/>
            <person name="Mueller R.-W."/>
            <person name="Bruemmer F."/>
            <person name="Labrenz M."/>
            <person name="Spormann A.M."/>
            <person name="Op den Camp H."/>
            <person name="Overmann J."/>
            <person name="Amann R."/>
            <person name="Jetten M.S.M."/>
            <person name="Mascher T."/>
            <person name="Medema M.H."/>
            <person name="Devos D.P."/>
            <person name="Kaster A.-K."/>
            <person name="Ovreas L."/>
            <person name="Rohde M."/>
            <person name="Galperin M.Y."/>
            <person name="Jogler C."/>
        </authorList>
    </citation>
    <scope>NUCLEOTIDE SEQUENCE [LARGE SCALE GENOMIC DNA]</scope>
    <source>
        <strain evidence="1 2">ETA_A1</strain>
    </source>
</reference>
<dbReference type="RefSeq" id="WP_145241563.1">
    <property type="nucleotide sequence ID" value="NZ_CP036273.1"/>
</dbReference>
<evidence type="ECO:0000313" key="1">
    <source>
        <dbReference type="EMBL" id="QDU22110.1"/>
    </source>
</evidence>
<accession>A0A517XX79</accession>
<organism evidence="1 2">
    <name type="scientific">Urbifossiella limnaea</name>
    <dbReference type="NCBI Taxonomy" id="2528023"/>
    <lineage>
        <taxon>Bacteria</taxon>
        <taxon>Pseudomonadati</taxon>
        <taxon>Planctomycetota</taxon>
        <taxon>Planctomycetia</taxon>
        <taxon>Gemmatales</taxon>
        <taxon>Gemmataceae</taxon>
        <taxon>Urbifossiella</taxon>
    </lineage>
</organism>
<gene>
    <name evidence="1" type="ORF">ETAA1_40850</name>
</gene>
<dbReference type="Proteomes" id="UP000319576">
    <property type="component" value="Chromosome"/>
</dbReference>
<proteinExistence type="predicted"/>